<evidence type="ECO:0000313" key="4">
    <source>
        <dbReference type="Proteomes" id="UP001165122"/>
    </source>
</evidence>
<comment type="similarity">
    <text evidence="1">Belongs to the cycloisomerase 2 family.</text>
</comment>
<accession>A0A9W7DSG6</accession>
<dbReference type="SUPFAM" id="SSF51004">
    <property type="entry name" value="C-terminal (heme d1) domain of cytochrome cd1-nitrite reductase"/>
    <property type="match status" value="1"/>
</dbReference>
<dbReference type="Proteomes" id="UP001165122">
    <property type="component" value="Unassembled WGS sequence"/>
</dbReference>
<name>A0A9W7DSG6_9STRA</name>
<evidence type="ECO:0008006" key="5">
    <source>
        <dbReference type="Google" id="ProtNLM"/>
    </source>
</evidence>
<dbReference type="OrthoDB" id="9972196at2759"/>
<comment type="caution">
    <text evidence="3">The sequence shown here is derived from an EMBL/GenBank/DDBJ whole genome shotgun (WGS) entry which is preliminary data.</text>
</comment>
<evidence type="ECO:0000313" key="3">
    <source>
        <dbReference type="EMBL" id="GMH54604.1"/>
    </source>
</evidence>
<reference evidence="4" key="1">
    <citation type="journal article" date="2023" name="Commun. Biol.">
        <title>Genome analysis of Parmales, the sister group of diatoms, reveals the evolutionary specialization of diatoms from phago-mixotrophs to photoautotrophs.</title>
        <authorList>
            <person name="Ban H."/>
            <person name="Sato S."/>
            <person name="Yoshikawa S."/>
            <person name="Yamada K."/>
            <person name="Nakamura Y."/>
            <person name="Ichinomiya M."/>
            <person name="Sato N."/>
            <person name="Blanc-Mathieu R."/>
            <person name="Endo H."/>
            <person name="Kuwata A."/>
            <person name="Ogata H."/>
        </authorList>
    </citation>
    <scope>NUCLEOTIDE SEQUENCE [LARGE SCALE GENOMIC DNA]</scope>
    <source>
        <strain evidence="4">NIES 3700</strain>
    </source>
</reference>
<gene>
    <name evidence="3" type="ORF">TrLO_g9336</name>
</gene>
<evidence type="ECO:0000256" key="2">
    <source>
        <dbReference type="SAM" id="SignalP"/>
    </source>
</evidence>
<feature type="signal peptide" evidence="2">
    <location>
        <begin position="1"/>
        <end position="20"/>
    </location>
</feature>
<dbReference type="PANTHER" id="PTHR30344">
    <property type="entry name" value="6-PHOSPHOGLUCONOLACTONASE-RELATED"/>
    <property type="match status" value="1"/>
</dbReference>
<feature type="chain" id="PRO_5040828313" description="6-phosphogluconolactonase" evidence="2">
    <location>
        <begin position="21"/>
        <end position="403"/>
    </location>
</feature>
<dbReference type="Pfam" id="PF10282">
    <property type="entry name" value="Lactonase"/>
    <property type="match status" value="1"/>
</dbReference>
<organism evidence="3 4">
    <name type="scientific">Triparma laevis f. longispina</name>
    <dbReference type="NCBI Taxonomy" id="1714387"/>
    <lineage>
        <taxon>Eukaryota</taxon>
        <taxon>Sar</taxon>
        <taxon>Stramenopiles</taxon>
        <taxon>Ochrophyta</taxon>
        <taxon>Bolidophyceae</taxon>
        <taxon>Parmales</taxon>
        <taxon>Triparmaceae</taxon>
        <taxon>Triparma</taxon>
    </lineage>
</organism>
<dbReference type="InterPro" id="IPR050282">
    <property type="entry name" value="Cycloisomerase_2"/>
</dbReference>
<dbReference type="AlphaFoldDB" id="A0A9W7DSG6"/>
<protein>
    <recommendedName>
        <fullName evidence="5">6-phosphogluconolactonase</fullName>
    </recommendedName>
</protein>
<evidence type="ECO:0000256" key="1">
    <source>
        <dbReference type="ARBA" id="ARBA00005564"/>
    </source>
</evidence>
<keyword evidence="2" id="KW-0732">Signal</keyword>
<dbReference type="Gene3D" id="2.130.10.10">
    <property type="entry name" value="YVTN repeat-like/Quinoprotein amine dehydrogenase"/>
    <property type="match status" value="1"/>
</dbReference>
<dbReference type="InterPro" id="IPR011048">
    <property type="entry name" value="Haem_d1_sf"/>
</dbReference>
<dbReference type="EMBL" id="BRXW01000435">
    <property type="protein sequence ID" value="GMH54604.1"/>
    <property type="molecule type" value="Genomic_DNA"/>
</dbReference>
<dbReference type="GO" id="GO:0017057">
    <property type="term" value="F:6-phosphogluconolactonase activity"/>
    <property type="evidence" value="ECO:0007669"/>
    <property type="project" value="TreeGrafter"/>
</dbReference>
<keyword evidence="4" id="KW-1185">Reference proteome</keyword>
<dbReference type="PANTHER" id="PTHR30344:SF1">
    <property type="entry name" value="6-PHOSPHOGLUCONOLACTONASE"/>
    <property type="match status" value="1"/>
</dbReference>
<sequence>MTSSLLFLLSTLATLATTLAAPPGIQVWFSGSGGCDTDDPTCLDPPSPGTSTISTLLFNSSSGSLLVKSEFTEFNQPAWITAIPNTAFLLATETSGSSIHSLSYNPKDYTLSHLSSSETGDAPVYISLDLTNQYIFSANYMGGSLSVTPINKYGMLGESVSYKHFGNGPDMDRQEASHVHGVVTQPSSISSTTSIVYAVDLGIDRIVWYEFDASLENPEIYLRNGTGGAFNDYPNYVQTQPGAGPRHIVFTGNYAHVICEMASHIETFEIDEQTGALLYPAVSIQSTLPSNVEEGFSKAAEILTNDDNTIVYVTNRGPAEGSNSIAVFYINPSTGVLTPKQFLSSQGLFPRGAALTENRMIVGGQDSDNIAVFEVMDDGTLNADNILFNLTNIISPVTFATLS</sequence>
<dbReference type="InterPro" id="IPR019405">
    <property type="entry name" value="Lactonase_7-beta_prop"/>
</dbReference>
<dbReference type="InterPro" id="IPR015943">
    <property type="entry name" value="WD40/YVTN_repeat-like_dom_sf"/>
</dbReference>
<proteinExistence type="inferred from homology"/>